<name>A0AAN8NXI2_9PEZI</name>
<keyword evidence="3" id="KW-1185">Reference proteome</keyword>
<proteinExistence type="predicted"/>
<evidence type="ECO:0000256" key="1">
    <source>
        <dbReference type="SAM" id="MobiDB-lite"/>
    </source>
</evidence>
<reference evidence="2 3" key="1">
    <citation type="submission" date="2019-10" db="EMBL/GenBank/DDBJ databases">
        <authorList>
            <person name="Palmer J.M."/>
        </authorList>
    </citation>
    <scope>NUCLEOTIDE SEQUENCE [LARGE SCALE GENOMIC DNA]</scope>
    <source>
        <strain evidence="2 3">TWF506</strain>
    </source>
</reference>
<feature type="compositionally biased region" description="Polar residues" evidence="1">
    <location>
        <begin position="84"/>
        <end position="101"/>
    </location>
</feature>
<accession>A0AAN8NXI2</accession>
<dbReference type="Gene3D" id="1.25.40.10">
    <property type="entry name" value="Tetratricopeptide repeat domain"/>
    <property type="match status" value="1"/>
</dbReference>
<sequence>MLVGQCGRTKPLRFSVESIAGIKCVEPTSKRHSYAHRPSSLSFTSSLSLQRHPLLSSLSIPSAMSEIPPNLLLNPRANVLSSSTAPLSTVPSTNTPSTLTVNDPVDPTARLSPEEEQTRLSAALADKTIGNTHFTSTPPDYETAISYYRSALESCPEYLTEHTTILHANIAASFIKLSRWKEAEEAATESLRVSGEDDDVLREREAIKRQKEEKEKKEKEGKSIEGGKGAGVQDTSNGRIEEVEDDEEEHIEWGKNWKARLRRAKAREMQNTWQSLSGSLEDYKILSSRSLRFQAIPSIDRKTIEQALVRLPPILEEKKQKEMAEMMGKLKGLGDTILKPFGLSTSNFQMVKDEKSGGYSLNFQQSQGKK</sequence>
<feature type="compositionally biased region" description="Basic and acidic residues" evidence="1">
    <location>
        <begin position="210"/>
        <end position="225"/>
    </location>
</feature>
<protein>
    <recommendedName>
        <fullName evidence="4">Tetratricopeptide repeat protein 1</fullName>
    </recommendedName>
</protein>
<evidence type="ECO:0000313" key="2">
    <source>
        <dbReference type="EMBL" id="KAK6515133.1"/>
    </source>
</evidence>
<dbReference type="AlphaFoldDB" id="A0AAN8NXI2"/>
<dbReference type="Proteomes" id="UP001307849">
    <property type="component" value="Unassembled WGS sequence"/>
</dbReference>
<dbReference type="EMBL" id="JAVHJM010000004">
    <property type="protein sequence ID" value="KAK6515133.1"/>
    <property type="molecule type" value="Genomic_DNA"/>
</dbReference>
<dbReference type="InterPro" id="IPR011990">
    <property type="entry name" value="TPR-like_helical_dom_sf"/>
</dbReference>
<evidence type="ECO:0008006" key="4">
    <source>
        <dbReference type="Google" id="ProtNLM"/>
    </source>
</evidence>
<dbReference type="SUPFAM" id="SSF48452">
    <property type="entry name" value="TPR-like"/>
    <property type="match status" value="1"/>
</dbReference>
<dbReference type="InterPro" id="IPR052769">
    <property type="entry name" value="TPR_domain_protein"/>
</dbReference>
<dbReference type="PANTHER" id="PTHR46014:SF1">
    <property type="entry name" value="TETRATRICOPEPTIDE REPEAT PROTEIN 1"/>
    <property type="match status" value="1"/>
</dbReference>
<feature type="region of interest" description="Disordered" evidence="1">
    <location>
        <begin position="210"/>
        <end position="235"/>
    </location>
</feature>
<feature type="region of interest" description="Disordered" evidence="1">
    <location>
        <begin position="84"/>
        <end position="106"/>
    </location>
</feature>
<organism evidence="2 3">
    <name type="scientific">Arthrobotrys conoides</name>
    <dbReference type="NCBI Taxonomy" id="74498"/>
    <lineage>
        <taxon>Eukaryota</taxon>
        <taxon>Fungi</taxon>
        <taxon>Dikarya</taxon>
        <taxon>Ascomycota</taxon>
        <taxon>Pezizomycotina</taxon>
        <taxon>Orbiliomycetes</taxon>
        <taxon>Orbiliales</taxon>
        <taxon>Orbiliaceae</taxon>
        <taxon>Arthrobotrys</taxon>
    </lineage>
</organism>
<dbReference type="PANTHER" id="PTHR46014">
    <property type="entry name" value="TETRATRICOPEPTIDE REPEAT PROTEIN 1"/>
    <property type="match status" value="1"/>
</dbReference>
<comment type="caution">
    <text evidence="2">The sequence shown here is derived from an EMBL/GenBank/DDBJ whole genome shotgun (WGS) entry which is preliminary data.</text>
</comment>
<evidence type="ECO:0000313" key="3">
    <source>
        <dbReference type="Proteomes" id="UP001307849"/>
    </source>
</evidence>
<gene>
    <name evidence="2" type="ORF">TWF506_007478</name>
</gene>